<dbReference type="SUPFAM" id="SSF54292">
    <property type="entry name" value="2Fe-2S ferredoxin-like"/>
    <property type="match status" value="1"/>
</dbReference>
<dbReference type="AlphaFoldDB" id="A0A3L6TS63"/>
<comment type="caution">
    <text evidence="1">The sequence shown here is derived from an EMBL/GenBank/DDBJ whole genome shotgun (WGS) entry which is preliminary data.</text>
</comment>
<dbReference type="STRING" id="4540.A0A3L6TS63"/>
<dbReference type="InterPro" id="IPR036010">
    <property type="entry name" value="2Fe-2S_ferredoxin-like_sf"/>
</dbReference>
<dbReference type="EMBL" id="PQIB02000001">
    <property type="protein sequence ID" value="RLN42351.1"/>
    <property type="molecule type" value="Genomic_DNA"/>
</dbReference>
<accession>A0A3L6TS63</accession>
<gene>
    <name evidence="1" type="ORF">C2845_PM01G24090</name>
</gene>
<evidence type="ECO:0000313" key="1">
    <source>
        <dbReference type="EMBL" id="RLN42351.1"/>
    </source>
</evidence>
<reference evidence="2" key="1">
    <citation type="journal article" date="2019" name="Nat. Commun.">
        <title>The genome of broomcorn millet.</title>
        <authorList>
            <person name="Zou C."/>
            <person name="Miki D."/>
            <person name="Li D."/>
            <person name="Tang Q."/>
            <person name="Xiao L."/>
            <person name="Rajput S."/>
            <person name="Deng P."/>
            <person name="Jia W."/>
            <person name="Huang R."/>
            <person name="Zhang M."/>
            <person name="Sun Y."/>
            <person name="Hu J."/>
            <person name="Fu X."/>
            <person name="Schnable P.S."/>
            <person name="Li F."/>
            <person name="Zhang H."/>
            <person name="Feng B."/>
            <person name="Zhu X."/>
            <person name="Liu R."/>
            <person name="Schnable J.C."/>
            <person name="Zhu J.-K."/>
            <person name="Zhang H."/>
        </authorList>
    </citation>
    <scope>NUCLEOTIDE SEQUENCE [LARGE SCALE GENOMIC DNA]</scope>
</reference>
<name>A0A3L6TS63_PANMI</name>
<keyword evidence="2" id="KW-1185">Reference proteome</keyword>
<dbReference type="Proteomes" id="UP000275267">
    <property type="component" value="Unassembled WGS sequence"/>
</dbReference>
<sequence length="174" mass="18027">MGEAAVLAVNGERYEAAGVDPSTTLLEFLRTRTPVRGPKLGCGEEIGAPALSSSWTSDLSHVAAVQSGNAMGADLFQEGGVGGNKVPGARRLFREPRHAATAASLRRPGRTVFEEPLVPFKPLDRTRAAKIGRGLGRPYQAGAPAPESWIPPGASAMAEAGGQAAKVRRISGAC</sequence>
<dbReference type="OrthoDB" id="661604at2759"/>
<dbReference type="Gene3D" id="3.10.20.30">
    <property type="match status" value="1"/>
</dbReference>
<organism evidence="1 2">
    <name type="scientific">Panicum miliaceum</name>
    <name type="common">Proso millet</name>
    <name type="synonym">Broomcorn millet</name>
    <dbReference type="NCBI Taxonomy" id="4540"/>
    <lineage>
        <taxon>Eukaryota</taxon>
        <taxon>Viridiplantae</taxon>
        <taxon>Streptophyta</taxon>
        <taxon>Embryophyta</taxon>
        <taxon>Tracheophyta</taxon>
        <taxon>Spermatophyta</taxon>
        <taxon>Magnoliopsida</taxon>
        <taxon>Liliopsida</taxon>
        <taxon>Poales</taxon>
        <taxon>Poaceae</taxon>
        <taxon>PACMAD clade</taxon>
        <taxon>Panicoideae</taxon>
        <taxon>Panicodae</taxon>
        <taxon>Paniceae</taxon>
        <taxon>Panicinae</taxon>
        <taxon>Panicum</taxon>
        <taxon>Panicum sect. Panicum</taxon>
    </lineage>
</organism>
<dbReference type="GO" id="GO:0051536">
    <property type="term" value="F:iron-sulfur cluster binding"/>
    <property type="evidence" value="ECO:0007669"/>
    <property type="project" value="InterPro"/>
</dbReference>
<protein>
    <submittedName>
        <fullName evidence="1">Aldehyde oxidase 2</fullName>
    </submittedName>
</protein>
<dbReference type="InterPro" id="IPR012675">
    <property type="entry name" value="Beta-grasp_dom_sf"/>
</dbReference>
<proteinExistence type="predicted"/>
<evidence type="ECO:0000313" key="2">
    <source>
        <dbReference type="Proteomes" id="UP000275267"/>
    </source>
</evidence>